<dbReference type="Proteomes" id="UP000199475">
    <property type="component" value="Unassembled WGS sequence"/>
</dbReference>
<sequence>MRRMKDDRGVTAVFTAIVIVMLMGLTALAVDVGALWWDKKELQNGADAAALALAQSCAAGGCEADENAMAEQYADNNKTDSAVTVERIVRGVNFRTVDVVSERDFWFASVMGAGSSGSVRASATATWDVIGGASTLPLAVSECFLERLAIGETKRIFIKSSNDASDDEAECGGDPHYIPGGFGWLDANDDCEASTEVYNEDGTRAIYDGDPGNNAPCSQSQLLGLAGQTVLVPVFDQAEWQGNNGDFYVLGYAQFTISAYCFSPGNLTSGGGIAGPTSCTGSDRWLEGSFQEMVSLDAELGGGEDYGARTVQLTN</sequence>
<keyword evidence="1" id="KW-0472">Membrane</keyword>
<keyword evidence="1" id="KW-1133">Transmembrane helix</keyword>
<dbReference type="InterPro" id="IPR028087">
    <property type="entry name" value="Tad_N"/>
</dbReference>
<dbReference type="OrthoDB" id="5187898at2"/>
<dbReference type="AlphaFoldDB" id="A0A1G9JUW0"/>
<dbReference type="STRING" id="686624.SAMN04488242_1472"/>
<keyword evidence="1" id="KW-0812">Transmembrane</keyword>
<dbReference type="Pfam" id="PF13400">
    <property type="entry name" value="Tad"/>
    <property type="match status" value="1"/>
</dbReference>
<accession>A0A1G9JUW0</accession>
<organism evidence="3 4">
    <name type="scientific">Tessaracoccus oleiagri</name>
    <dbReference type="NCBI Taxonomy" id="686624"/>
    <lineage>
        <taxon>Bacteria</taxon>
        <taxon>Bacillati</taxon>
        <taxon>Actinomycetota</taxon>
        <taxon>Actinomycetes</taxon>
        <taxon>Propionibacteriales</taxon>
        <taxon>Propionibacteriaceae</taxon>
        <taxon>Tessaracoccus</taxon>
    </lineage>
</organism>
<name>A0A1G9JUW0_9ACTN</name>
<reference evidence="3 4" key="1">
    <citation type="submission" date="2016-10" db="EMBL/GenBank/DDBJ databases">
        <authorList>
            <person name="de Groot N.N."/>
        </authorList>
    </citation>
    <scope>NUCLEOTIDE SEQUENCE [LARGE SCALE GENOMIC DNA]</scope>
    <source>
        <strain evidence="3 4">CGMCC 1.9159</strain>
    </source>
</reference>
<gene>
    <name evidence="3" type="ORF">SAMN04488242_1472</name>
</gene>
<dbReference type="EMBL" id="FNGP01000002">
    <property type="protein sequence ID" value="SDL41046.1"/>
    <property type="molecule type" value="Genomic_DNA"/>
</dbReference>
<feature type="transmembrane region" description="Helical" evidence="1">
    <location>
        <begin position="12"/>
        <end position="37"/>
    </location>
</feature>
<protein>
    <submittedName>
        <fullName evidence="3">Flp pilus assembly protein TadG</fullName>
    </submittedName>
</protein>
<dbReference type="RefSeq" id="WP_093250475.1">
    <property type="nucleotide sequence ID" value="NZ_FNGP01000002.1"/>
</dbReference>
<evidence type="ECO:0000256" key="1">
    <source>
        <dbReference type="SAM" id="Phobius"/>
    </source>
</evidence>
<evidence type="ECO:0000313" key="4">
    <source>
        <dbReference type="Proteomes" id="UP000199475"/>
    </source>
</evidence>
<proteinExistence type="predicted"/>
<evidence type="ECO:0000259" key="2">
    <source>
        <dbReference type="Pfam" id="PF13400"/>
    </source>
</evidence>
<evidence type="ECO:0000313" key="3">
    <source>
        <dbReference type="EMBL" id="SDL41046.1"/>
    </source>
</evidence>
<feature type="domain" description="Putative Flp pilus-assembly TadG-like N-terminal" evidence="2">
    <location>
        <begin position="9"/>
        <end position="52"/>
    </location>
</feature>
<keyword evidence="4" id="KW-1185">Reference proteome</keyword>